<dbReference type="PANTHER" id="PTHR37299">
    <property type="entry name" value="TRANSCRIPTIONAL REGULATOR-RELATED"/>
    <property type="match status" value="1"/>
</dbReference>
<dbReference type="InterPro" id="IPR001789">
    <property type="entry name" value="Sig_transdc_resp-reg_receiver"/>
</dbReference>
<keyword evidence="1" id="KW-0597">Phosphoprotein</keyword>
<dbReference type="PANTHER" id="PTHR37299:SF1">
    <property type="entry name" value="STAGE 0 SPORULATION PROTEIN A HOMOLOG"/>
    <property type="match status" value="1"/>
</dbReference>
<organism evidence="4 5">
    <name type="scientific">Jeotgalibacillus proteolyticus</name>
    <dbReference type="NCBI Taxonomy" id="2082395"/>
    <lineage>
        <taxon>Bacteria</taxon>
        <taxon>Bacillati</taxon>
        <taxon>Bacillota</taxon>
        <taxon>Bacilli</taxon>
        <taxon>Bacillales</taxon>
        <taxon>Caryophanaceae</taxon>
        <taxon>Jeotgalibacillus</taxon>
    </lineage>
</organism>
<dbReference type="AlphaFoldDB" id="A0A2S5G840"/>
<evidence type="ECO:0000313" key="4">
    <source>
        <dbReference type="EMBL" id="PPA69150.1"/>
    </source>
</evidence>
<dbReference type="InterPro" id="IPR046947">
    <property type="entry name" value="LytR-like"/>
</dbReference>
<feature type="domain" description="HTH LytTR-type" evidence="3">
    <location>
        <begin position="129"/>
        <end position="199"/>
    </location>
</feature>
<gene>
    <name evidence="4" type="ORF">C4B60_17745</name>
</gene>
<dbReference type="InterPro" id="IPR007492">
    <property type="entry name" value="LytTR_DNA-bd_dom"/>
</dbReference>
<dbReference type="PROSITE" id="PS50110">
    <property type="entry name" value="RESPONSE_REGULATORY"/>
    <property type="match status" value="1"/>
</dbReference>
<evidence type="ECO:0000256" key="1">
    <source>
        <dbReference type="PROSITE-ProRule" id="PRU00169"/>
    </source>
</evidence>
<keyword evidence="4" id="KW-0238">DNA-binding</keyword>
<dbReference type="Gene3D" id="3.40.50.2300">
    <property type="match status" value="1"/>
</dbReference>
<proteinExistence type="predicted"/>
<dbReference type="RefSeq" id="WP_104059369.1">
    <property type="nucleotide sequence ID" value="NZ_PREZ01000007.1"/>
</dbReference>
<evidence type="ECO:0000259" key="2">
    <source>
        <dbReference type="PROSITE" id="PS50110"/>
    </source>
</evidence>
<reference evidence="4 5" key="1">
    <citation type="submission" date="2018-02" db="EMBL/GenBank/DDBJ databases">
        <title>Jeotgalibacillus proteolyticum sp. nov. a protease producing bacterium isolated from ocean sediments of Laizhou Bay.</title>
        <authorList>
            <person name="Li Y."/>
        </authorList>
    </citation>
    <scope>NUCLEOTIDE SEQUENCE [LARGE SCALE GENOMIC DNA]</scope>
    <source>
        <strain evidence="4 5">22-7</strain>
    </source>
</reference>
<dbReference type="Pfam" id="PF00072">
    <property type="entry name" value="Response_reg"/>
    <property type="match status" value="1"/>
</dbReference>
<feature type="domain" description="Response regulatory" evidence="2">
    <location>
        <begin position="2"/>
        <end position="116"/>
    </location>
</feature>
<dbReference type="Gene3D" id="2.40.50.1020">
    <property type="entry name" value="LytTr DNA-binding domain"/>
    <property type="match status" value="1"/>
</dbReference>
<evidence type="ECO:0000259" key="3">
    <source>
        <dbReference type="PROSITE" id="PS50930"/>
    </source>
</evidence>
<dbReference type="InterPro" id="IPR011006">
    <property type="entry name" value="CheY-like_superfamily"/>
</dbReference>
<dbReference type="SMART" id="SM00448">
    <property type="entry name" value="REC"/>
    <property type="match status" value="1"/>
</dbReference>
<keyword evidence="5" id="KW-1185">Reference proteome</keyword>
<comment type="caution">
    <text evidence="4">The sequence shown here is derived from an EMBL/GenBank/DDBJ whole genome shotgun (WGS) entry which is preliminary data.</text>
</comment>
<dbReference type="GO" id="GO:0003677">
    <property type="term" value="F:DNA binding"/>
    <property type="evidence" value="ECO:0007669"/>
    <property type="project" value="UniProtKB-KW"/>
</dbReference>
<name>A0A2S5G840_9BACL</name>
<dbReference type="SMART" id="SM00850">
    <property type="entry name" value="LytTR"/>
    <property type="match status" value="1"/>
</dbReference>
<sequence length="233" mass="26830">MRLLIAEDDLTSRKLVKKIIGRFTDYTIVAEATNGEELIKMVMREKPDVTLVDIGLPLLNGMDAIKSCKEIIPDLHVIFITGNDEYALEAFNINAADYIIKPIQVPRLLKSLEKVKNSNVSDCNKKKDIMIKHNNSFIFIPQGEIMFIVRKERKSVIHSKKGQYETNEPLSNLEKKLDQRFLTSHRSNIINMDLLDKIDAVGHMYIACFKNYKEKAKITKSKFHFVQVYKALD</sequence>
<evidence type="ECO:0000313" key="5">
    <source>
        <dbReference type="Proteomes" id="UP000239047"/>
    </source>
</evidence>
<feature type="modified residue" description="4-aspartylphosphate" evidence="1">
    <location>
        <position position="53"/>
    </location>
</feature>
<dbReference type="PROSITE" id="PS50930">
    <property type="entry name" value="HTH_LYTTR"/>
    <property type="match status" value="1"/>
</dbReference>
<dbReference type="GO" id="GO:0000156">
    <property type="term" value="F:phosphorelay response regulator activity"/>
    <property type="evidence" value="ECO:0007669"/>
    <property type="project" value="InterPro"/>
</dbReference>
<dbReference type="Proteomes" id="UP000239047">
    <property type="component" value="Unassembled WGS sequence"/>
</dbReference>
<dbReference type="EMBL" id="PREZ01000007">
    <property type="protein sequence ID" value="PPA69150.1"/>
    <property type="molecule type" value="Genomic_DNA"/>
</dbReference>
<dbReference type="SUPFAM" id="SSF52172">
    <property type="entry name" value="CheY-like"/>
    <property type="match status" value="1"/>
</dbReference>
<dbReference type="Pfam" id="PF04397">
    <property type="entry name" value="LytTR"/>
    <property type="match status" value="1"/>
</dbReference>
<dbReference type="OrthoDB" id="3190595at2"/>
<protein>
    <submittedName>
        <fullName evidence="4">DNA-binding response regulator</fullName>
    </submittedName>
</protein>
<accession>A0A2S5G840</accession>